<dbReference type="GO" id="GO:0004493">
    <property type="term" value="F:methylmalonyl-CoA epimerase activity"/>
    <property type="evidence" value="ECO:0007669"/>
    <property type="project" value="TreeGrafter"/>
</dbReference>
<evidence type="ECO:0000259" key="2">
    <source>
        <dbReference type="PROSITE" id="PS51819"/>
    </source>
</evidence>
<dbReference type="PROSITE" id="PS51819">
    <property type="entry name" value="VOC"/>
    <property type="match status" value="1"/>
</dbReference>
<organism evidence="3 4">
    <name type="scientific">Phenylobacterium montanum</name>
    <dbReference type="NCBI Taxonomy" id="2823693"/>
    <lineage>
        <taxon>Bacteria</taxon>
        <taxon>Pseudomonadati</taxon>
        <taxon>Pseudomonadota</taxon>
        <taxon>Alphaproteobacteria</taxon>
        <taxon>Caulobacterales</taxon>
        <taxon>Caulobacteraceae</taxon>
        <taxon>Phenylobacterium</taxon>
    </lineage>
</organism>
<evidence type="ECO:0000313" key="4">
    <source>
        <dbReference type="Proteomes" id="UP000676409"/>
    </source>
</evidence>
<reference evidence="3" key="1">
    <citation type="submission" date="2021-04" db="EMBL/GenBank/DDBJ databases">
        <title>The complete genome sequence of Caulobacter sp. S6.</title>
        <authorList>
            <person name="Tang Y."/>
            <person name="Ouyang W."/>
            <person name="Liu Q."/>
            <person name="Huang B."/>
            <person name="Guo Z."/>
            <person name="Lei P."/>
        </authorList>
    </citation>
    <scope>NUCLEOTIDE SEQUENCE</scope>
    <source>
        <strain evidence="3">S6</strain>
    </source>
</reference>
<name>A0A975G491_9CAUL</name>
<dbReference type="KEGG" id="caul:KCG34_11930"/>
<dbReference type="InterPro" id="IPR051785">
    <property type="entry name" value="MMCE/EMCE_epimerase"/>
</dbReference>
<dbReference type="InterPro" id="IPR029068">
    <property type="entry name" value="Glyas_Bleomycin-R_OHBP_Dase"/>
</dbReference>
<dbReference type="SUPFAM" id="SSF54593">
    <property type="entry name" value="Glyoxalase/Bleomycin resistance protein/Dihydroxybiphenyl dioxygenase"/>
    <property type="match status" value="1"/>
</dbReference>
<keyword evidence="1" id="KW-0479">Metal-binding</keyword>
<evidence type="ECO:0000256" key="1">
    <source>
        <dbReference type="ARBA" id="ARBA00022723"/>
    </source>
</evidence>
<dbReference type="InterPro" id="IPR037523">
    <property type="entry name" value="VOC_core"/>
</dbReference>
<feature type="domain" description="VOC" evidence="2">
    <location>
        <begin position="8"/>
        <end position="150"/>
    </location>
</feature>
<keyword evidence="4" id="KW-1185">Reference proteome</keyword>
<dbReference type="GO" id="GO:0046491">
    <property type="term" value="P:L-methylmalonyl-CoA metabolic process"/>
    <property type="evidence" value="ECO:0007669"/>
    <property type="project" value="TreeGrafter"/>
</dbReference>
<dbReference type="Pfam" id="PF13669">
    <property type="entry name" value="Glyoxalase_4"/>
    <property type="match status" value="1"/>
</dbReference>
<dbReference type="PANTHER" id="PTHR43048:SF3">
    <property type="entry name" value="METHYLMALONYL-COA EPIMERASE, MITOCHONDRIAL"/>
    <property type="match status" value="1"/>
</dbReference>
<protein>
    <submittedName>
        <fullName evidence="3">VOC family protein</fullName>
    </submittedName>
</protein>
<accession>A0A975G491</accession>
<dbReference type="PANTHER" id="PTHR43048">
    <property type="entry name" value="METHYLMALONYL-COA EPIMERASE"/>
    <property type="match status" value="1"/>
</dbReference>
<gene>
    <name evidence="3" type="ORF">KCG34_11930</name>
</gene>
<sequence>MKRAPITGLGEVMQLAYVPADFDAALDFWSRTMGAGPFFALDHVKLEEVKVDGVPAEIDFSMALGYWGDLQIELIRQHNDAPSIYKAWRDEGREGLHHVCILTEDMAEARRVCAAAGARVRQEGKVPGGGEVIYVDAGGGPGTMVEILKPAPGGREFFAMMRDAARSWDGSDPLRRLG</sequence>
<proteinExistence type="predicted"/>
<dbReference type="EMBL" id="CP073078">
    <property type="protein sequence ID" value="QUD90514.1"/>
    <property type="molecule type" value="Genomic_DNA"/>
</dbReference>
<dbReference type="GO" id="GO:0046872">
    <property type="term" value="F:metal ion binding"/>
    <property type="evidence" value="ECO:0007669"/>
    <property type="project" value="UniProtKB-KW"/>
</dbReference>
<dbReference type="RefSeq" id="WP_211940565.1">
    <property type="nucleotide sequence ID" value="NZ_CP073078.1"/>
</dbReference>
<dbReference type="Gene3D" id="3.10.180.10">
    <property type="entry name" value="2,3-Dihydroxybiphenyl 1,2-Dioxygenase, domain 1"/>
    <property type="match status" value="1"/>
</dbReference>
<dbReference type="AlphaFoldDB" id="A0A975G491"/>
<dbReference type="Proteomes" id="UP000676409">
    <property type="component" value="Chromosome"/>
</dbReference>
<evidence type="ECO:0000313" key="3">
    <source>
        <dbReference type="EMBL" id="QUD90514.1"/>
    </source>
</evidence>